<dbReference type="Proteomes" id="UP001201262">
    <property type="component" value="Unassembled WGS sequence"/>
</dbReference>
<evidence type="ECO:0000256" key="5">
    <source>
        <dbReference type="SAM" id="Phobius"/>
    </source>
</evidence>
<feature type="transmembrane region" description="Helical" evidence="5">
    <location>
        <begin position="347"/>
        <end position="371"/>
    </location>
</feature>
<feature type="transmembrane region" description="Helical" evidence="5">
    <location>
        <begin position="287"/>
        <end position="308"/>
    </location>
</feature>
<keyword evidence="8" id="KW-1185">Reference proteome</keyword>
<feature type="transmembrane region" description="Helical" evidence="5">
    <location>
        <begin position="17"/>
        <end position="37"/>
    </location>
</feature>
<feature type="transmembrane region" description="Helical" evidence="5">
    <location>
        <begin position="57"/>
        <end position="77"/>
    </location>
</feature>
<feature type="transmembrane region" description="Helical" evidence="5">
    <location>
        <begin position="173"/>
        <end position="193"/>
    </location>
</feature>
<organism evidence="7 8">
    <name type="scientific">Talaromyces proteolyticus</name>
    <dbReference type="NCBI Taxonomy" id="1131652"/>
    <lineage>
        <taxon>Eukaryota</taxon>
        <taxon>Fungi</taxon>
        <taxon>Dikarya</taxon>
        <taxon>Ascomycota</taxon>
        <taxon>Pezizomycotina</taxon>
        <taxon>Eurotiomycetes</taxon>
        <taxon>Eurotiomycetidae</taxon>
        <taxon>Eurotiales</taxon>
        <taxon>Trichocomaceae</taxon>
        <taxon>Talaromyces</taxon>
        <taxon>Talaromyces sect. Bacilispori</taxon>
    </lineage>
</organism>
<feature type="transmembrane region" description="Helical" evidence="5">
    <location>
        <begin position="485"/>
        <end position="505"/>
    </location>
</feature>
<feature type="transmembrane region" description="Helical" evidence="5">
    <location>
        <begin position="408"/>
        <end position="429"/>
    </location>
</feature>
<feature type="transmembrane region" description="Helical" evidence="5">
    <location>
        <begin position="110"/>
        <end position="134"/>
    </location>
</feature>
<dbReference type="GeneID" id="70249990"/>
<keyword evidence="2 5" id="KW-0812">Transmembrane</keyword>
<evidence type="ECO:0000313" key="8">
    <source>
        <dbReference type="Proteomes" id="UP001201262"/>
    </source>
</evidence>
<evidence type="ECO:0000256" key="2">
    <source>
        <dbReference type="ARBA" id="ARBA00022692"/>
    </source>
</evidence>
<dbReference type="SUPFAM" id="SSF103473">
    <property type="entry name" value="MFS general substrate transporter"/>
    <property type="match status" value="1"/>
</dbReference>
<feature type="transmembrane region" description="Helical" evidence="5">
    <location>
        <begin position="377"/>
        <end position="396"/>
    </location>
</feature>
<sequence>MAPSDEAIVVYPSGLKLALLMTSTFICMFLVALDKLIISTATPAITDEFGAANDIGWYGTAYLLTNCALLLVFGKLYTFLNIKATFLAAVVLFEVGSAICGAAPNSIAFIIGRAIAGLGAGGIQSGVFVIIVYAVPLQKRPQYQGLFGAIYGIASVIGPLIGGAFTTNVTWRWCFYINLPLGGLVFVFIFFLLQVPDRSTTNSDTLKHKLKQLNVGGLISLLPGVICLCLALQWGGFTYNWSDKRIIALLVVAFVLLIAFVLTQILMPDQAIVPPYIFTQRSIAGGFWVSCCVGAHQTLLIYFLPIWFQAVKSDSAVESGIHLLPVVISLVVGSILSGVLTSRIGYYMPFLIIGICIAAVGAGILTTLHINTSVGQWIGYQIVYGFGLGACFQAPNMAAQTVLQRNQVSIGASLMLFAQTLFGAIFVSVGQNVVDGQLASRLAGITSITPQQIETAGITGLFQIIPPQYHTAALEAYNDSLRVCFRVALTLACLAILGSIFMEWLNVKKEKQKESHGDNTETTQEK</sequence>
<dbReference type="PANTHER" id="PTHR23501">
    <property type="entry name" value="MAJOR FACILITATOR SUPERFAMILY"/>
    <property type="match status" value="1"/>
</dbReference>
<dbReference type="RefSeq" id="XP_046078580.1">
    <property type="nucleotide sequence ID" value="XM_046219703.1"/>
</dbReference>
<dbReference type="PROSITE" id="PS50850">
    <property type="entry name" value="MFS"/>
    <property type="match status" value="1"/>
</dbReference>
<evidence type="ECO:0000256" key="4">
    <source>
        <dbReference type="ARBA" id="ARBA00023136"/>
    </source>
</evidence>
<dbReference type="FunFam" id="1.20.1250.20:FF:000196">
    <property type="entry name" value="MFS toxin efflux pump (AflT)"/>
    <property type="match status" value="1"/>
</dbReference>
<comment type="subcellular location">
    <subcellularLocation>
        <location evidence="1">Membrane</location>
        <topology evidence="1">Multi-pass membrane protein</topology>
    </subcellularLocation>
</comment>
<protein>
    <submittedName>
        <fullName evidence="7">Major facilitator superfamily domain-containing protein</fullName>
    </submittedName>
</protein>
<comment type="caution">
    <text evidence="7">The sequence shown here is derived from an EMBL/GenBank/DDBJ whole genome shotgun (WGS) entry which is preliminary data.</text>
</comment>
<dbReference type="InterPro" id="IPR011701">
    <property type="entry name" value="MFS"/>
</dbReference>
<feature type="transmembrane region" description="Helical" evidence="5">
    <location>
        <begin position="213"/>
        <end position="234"/>
    </location>
</feature>
<dbReference type="InterPro" id="IPR036259">
    <property type="entry name" value="MFS_trans_sf"/>
</dbReference>
<dbReference type="InterPro" id="IPR020846">
    <property type="entry name" value="MFS_dom"/>
</dbReference>
<dbReference type="GO" id="GO:0005886">
    <property type="term" value="C:plasma membrane"/>
    <property type="evidence" value="ECO:0007669"/>
    <property type="project" value="TreeGrafter"/>
</dbReference>
<keyword evidence="3 5" id="KW-1133">Transmembrane helix</keyword>
<feature type="transmembrane region" description="Helical" evidence="5">
    <location>
        <begin position="320"/>
        <end position="340"/>
    </location>
</feature>
<keyword evidence="4 5" id="KW-0472">Membrane</keyword>
<evidence type="ECO:0000256" key="1">
    <source>
        <dbReference type="ARBA" id="ARBA00004141"/>
    </source>
</evidence>
<reference evidence="7" key="1">
    <citation type="submission" date="2021-12" db="EMBL/GenBank/DDBJ databases">
        <title>Convergent genome expansion in fungi linked to evolution of root-endophyte symbiosis.</title>
        <authorList>
            <consortium name="DOE Joint Genome Institute"/>
            <person name="Ke Y.-H."/>
            <person name="Bonito G."/>
            <person name="Liao H.-L."/>
            <person name="Looney B."/>
            <person name="Rojas-Flechas A."/>
            <person name="Nash J."/>
            <person name="Hameed K."/>
            <person name="Schadt C."/>
            <person name="Martin F."/>
            <person name="Crous P.W."/>
            <person name="Miettinen O."/>
            <person name="Magnuson J.K."/>
            <person name="Labbe J."/>
            <person name="Jacobson D."/>
            <person name="Doktycz M.J."/>
            <person name="Veneault-Fourrey C."/>
            <person name="Kuo A."/>
            <person name="Mondo S."/>
            <person name="Calhoun S."/>
            <person name="Riley R."/>
            <person name="Ohm R."/>
            <person name="LaButti K."/>
            <person name="Andreopoulos B."/>
            <person name="Pangilinan J."/>
            <person name="Nolan M."/>
            <person name="Tritt A."/>
            <person name="Clum A."/>
            <person name="Lipzen A."/>
            <person name="Daum C."/>
            <person name="Barry K."/>
            <person name="Grigoriev I.V."/>
            <person name="Vilgalys R."/>
        </authorList>
    </citation>
    <scope>NUCLEOTIDE SEQUENCE</scope>
    <source>
        <strain evidence="7">PMI_201</strain>
    </source>
</reference>
<dbReference type="Gene3D" id="1.20.1720.10">
    <property type="entry name" value="Multidrug resistance protein D"/>
    <property type="match status" value="1"/>
</dbReference>
<accession>A0AAD4L2F1</accession>
<dbReference type="Pfam" id="PF07690">
    <property type="entry name" value="MFS_1"/>
    <property type="match status" value="1"/>
</dbReference>
<name>A0AAD4L2F1_9EURO</name>
<evidence type="ECO:0000259" key="6">
    <source>
        <dbReference type="PROSITE" id="PS50850"/>
    </source>
</evidence>
<dbReference type="CDD" id="cd17502">
    <property type="entry name" value="MFS_Azr1_MDR_like"/>
    <property type="match status" value="1"/>
</dbReference>
<dbReference type="AlphaFoldDB" id="A0AAD4L2F1"/>
<evidence type="ECO:0000313" key="7">
    <source>
        <dbReference type="EMBL" id="KAH8705959.1"/>
    </source>
</evidence>
<feature type="transmembrane region" description="Helical" evidence="5">
    <location>
        <begin position="84"/>
        <end position="104"/>
    </location>
</feature>
<gene>
    <name evidence="7" type="ORF">BGW36DRAFT_422484</name>
</gene>
<evidence type="ECO:0000256" key="3">
    <source>
        <dbReference type="ARBA" id="ARBA00022989"/>
    </source>
</evidence>
<feature type="domain" description="Major facilitator superfamily (MFS) profile" evidence="6">
    <location>
        <begin position="20"/>
        <end position="510"/>
    </location>
</feature>
<dbReference type="Gene3D" id="1.20.1250.20">
    <property type="entry name" value="MFS general substrate transporter like domains"/>
    <property type="match status" value="1"/>
</dbReference>
<proteinExistence type="predicted"/>
<dbReference type="GO" id="GO:0022857">
    <property type="term" value="F:transmembrane transporter activity"/>
    <property type="evidence" value="ECO:0007669"/>
    <property type="project" value="InterPro"/>
</dbReference>
<dbReference type="PRINTS" id="PR01036">
    <property type="entry name" value="TCRTETB"/>
</dbReference>
<feature type="transmembrane region" description="Helical" evidence="5">
    <location>
        <begin position="146"/>
        <end position="167"/>
    </location>
</feature>
<feature type="transmembrane region" description="Helical" evidence="5">
    <location>
        <begin position="246"/>
        <end position="266"/>
    </location>
</feature>
<dbReference type="EMBL" id="JAJTJA010000001">
    <property type="protein sequence ID" value="KAH8705959.1"/>
    <property type="molecule type" value="Genomic_DNA"/>
</dbReference>
<dbReference type="PANTHER" id="PTHR23501:SF153">
    <property type="entry name" value="AFLATOXIN EFFLUX PUMP, PUTATIVE-RELATED"/>
    <property type="match status" value="1"/>
</dbReference>
<dbReference type="FunFam" id="1.20.1720.10:FF:000012">
    <property type="entry name" value="MFS toxin efflux pump (AflT)"/>
    <property type="match status" value="1"/>
</dbReference>